<dbReference type="OrthoDB" id="10619915at2759"/>
<protein>
    <submittedName>
        <fullName evidence="2">Uncharacterized protein</fullName>
    </submittedName>
</protein>
<comment type="caution">
    <text evidence="2">The sequence shown here is derived from an EMBL/GenBank/DDBJ whole genome shotgun (WGS) entry which is preliminary data.</text>
</comment>
<evidence type="ECO:0000313" key="3">
    <source>
        <dbReference type="Proteomes" id="UP000186817"/>
    </source>
</evidence>
<organism evidence="2 3">
    <name type="scientific">Symbiodinium microadriaticum</name>
    <name type="common">Dinoflagellate</name>
    <name type="synonym">Zooxanthella microadriatica</name>
    <dbReference type="NCBI Taxonomy" id="2951"/>
    <lineage>
        <taxon>Eukaryota</taxon>
        <taxon>Sar</taxon>
        <taxon>Alveolata</taxon>
        <taxon>Dinophyceae</taxon>
        <taxon>Suessiales</taxon>
        <taxon>Symbiodiniaceae</taxon>
        <taxon>Symbiodinium</taxon>
    </lineage>
</organism>
<dbReference type="EMBL" id="LSRX01000046">
    <property type="protein sequence ID" value="OLQ12267.1"/>
    <property type="molecule type" value="Genomic_DNA"/>
</dbReference>
<feature type="transmembrane region" description="Helical" evidence="1">
    <location>
        <begin position="33"/>
        <end position="52"/>
    </location>
</feature>
<sequence>MMMMVVAAAEQLLVPFAYYHAAGATAFNGSGHILAALGLFLSYAFIALSLVLKELSFLLFKRWRKERSDEEALEESFEG</sequence>
<dbReference type="Proteomes" id="UP000186817">
    <property type="component" value="Unassembled WGS sequence"/>
</dbReference>
<keyword evidence="1" id="KW-0812">Transmembrane</keyword>
<evidence type="ECO:0000256" key="1">
    <source>
        <dbReference type="SAM" id="Phobius"/>
    </source>
</evidence>
<keyword evidence="1" id="KW-1133">Transmembrane helix</keyword>
<dbReference type="AlphaFoldDB" id="A0A1Q9EXT7"/>
<keyword evidence="3" id="KW-1185">Reference proteome</keyword>
<name>A0A1Q9EXT7_SYMMI</name>
<reference evidence="2 3" key="1">
    <citation type="submission" date="2016-02" db="EMBL/GenBank/DDBJ databases">
        <title>Genome analysis of coral dinoflagellate symbionts highlights evolutionary adaptations to a symbiotic lifestyle.</title>
        <authorList>
            <person name="Aranda M."/>
            <person name="Li Y."/>
            <person name="Liew Y.J."/>
            <person name="Baumgarten S."/>
            <person name="Simakov O."/>
            <person name="Wilson M."/>
            <person name="Piel J."/>
            <person name="Ashoor H."/>
            <person name="Bougouffa S."/>
            <person name="Bajic V.B."/>
            <person name="Ryu T."/>
            <person name="Ravasi T."/>
            <person name="Bayer T."/>
            <person name="Micklem G."/>
            <person name="Kim H."/>
            <person name="Bhak J."/>
            <person name="Lajeunesse T.C."/>
            <person name="Voolstra C.R."/>
        </authorList>
    </citation>
    <scope>NUCLEOTIDE SEQUENCE [LARGE SCALE GENOMIC DNA]</scope>
    <source>
        <strain evidence="2 3">CCMP2467</strain>
    </source>
</reference>
<gene>
    <name evidence="2" type="ORF">AK812_SmicGene3841</name>
</gene>
<accession>A0A1Q9EXT7</accession>
<proteinExistence type="predicted"/>
<keyword evidence="1" id="KW-0472">Membrane</keyword>
<evidence type="ECO:0000313" key="2">
    <source>
        <dbReference type="EMBL" id="OLQ12267.1"/>
    </source>
</evidence>